<dbReference type="GeneID" id="24598742"/>
<feature type="transmembrane region" description="Helical" evidence="1">
    <location>
        <begin position="7"/>
        <end position="27"/>
    </location>
</feature>
<accession>A0A0A0RWD4</accession>
<evidence type="ECO:0000313" key="2">
    <source>
        <dbReference type="EMBL" id="AIW03998.1"/>
    </source>
</evidence>
<evidence type="ECO:0000256" key="1">
    <source>
        <dbReference type="SAM" id="Phobius"/>
    </source>
</evidence>
<reference evidence="2 3" key="1">
    <citation type="journal article" date="2015" name="Genome Announc.">
        <title>Complete Genome of Salmonella enterica Serovar Typhimurium T5-Like Siphophage Stitch.</title>
        <authorList>
            <person name="Grover J.M."/>
            <person name="Luna A.J."/>
            <person name="Wood T.L."/>
            <person name="Chamakura K.R."/>
            <person name="Kuty Everett G.F."/>
        </authorList>
    </citation>
    <scope>NUCLEOTIDE SEQUENCE [LARGE SCALE GENOMIC DNA]</scope>
</reference>
<dbReference type="OrthoDB" id="21106at10239"/>
<keyword evidence="3" id="KW-1185">Reference proteome</keyword>
<feature type="transmembrane region" description="Helical" evidence="1">
    <location>
        <begin position="57"/>
        <end position="78"/>
    </location>
</feature>
<name>A0A0A0RWD4_9CAUD</name>
<gene>
    <name evidence="2" type="ORF">CPT_Stitch47</name>
</gene>
<dbReference type="RefSeq" id="YP_009145988.1">
    <property type="nucleotide sequence ID" value="NC_027297.1"/>
</dbReference>
<dbReference type="EMBL" id="KM236244">
    <property type="protein sequence ID" value="AIW03998.1"/>
    <property type="molecule type" value="Genomic_DNA"/>
</dbReference>
<proteinExistence type="predicted"/>
<dbReference type="InterPro" id="IPR055600">
    <property type="entry name" value="DUF7176"/>
</dbReference>
<keyword evidence="1" id="KW-1133">Transmembrane helix</keyword>
<keyword evidence="1" id="KW-0472">Membrane</keyword>
<dbReference type="KEGG" id="vg:24598742"/>
<organism evidence="2 3">
    <name type="scientific">Salmonella phage Stitch</name>
    <dbReference type="NCBI Taxonomy" id="2991861"/>
    <lineage>
        <taxon>Viruses</taxon>
        <taxon>Duplodnaviria</taxon>
        <taxon>Heunggongvirae</taxon>
        <taxon>Uroviricota</taxon>
        <taxon>Caudoviricetes</taxon>
        <taxon>Demerecviridae</taxon>
        <taxon>Markadamsvirinae</taxon>
        <taxon>Epseptimavirus</taxon>
        <taxon>Epseptimavirus stitch</taxon>
    </lineage>
</organism>
<dbReference type="Proteomes" id="UP000030204">
    <property type="component" value="Segment"/>
</dbReference>
<keyword evidence="1" id="KW-0812">Transmembrane</keyword>
<dbReference type="Pfam" id="PF23800">
    <property type="entry name" value="DUF7176"/>
    <property type="match status" value="1"/>
</dbReference>
<evidence type="ECO:0000313" key="3">
    <source>
        <dbReference type="Proteomes" id="UP000030204"/>
    </source>
</evidence>
<protein>
    <submittedName>
        <fullName evidence="2">Uncharacterized protein</fullName>
    </submittedName>
</protein>
<sequence length="94" mass="11123">MIISPFALWFVIGAVVAIYSLIDDLYISKNKDVILYVINKYRPPELAEFDDEKMFKFIMSGMLIMDTLFGPVATYFFFRKTRKMKKFRAEMQSK</sequence>